<feature type="compositionally biased region" description="Polar residues" evidence="12">
    <location>
        <begin position="381"/>
        <end position="391"/>
    </location>
</feature>
<feature type="region of interest" description="Disordered" evidence="12">
    <location>
        <begin position="1"/>
        <end position="51"/>
    </location>
</feature>
<keyword evidence="11" id="KW-0175">Coiled coil</keyword>
<evidence type="ECO:0000259" key="13">
    <source>
        <dbReference type="PROSITE" id="PS50118"/>
    </source>
</evidence>
<dbReference type="Proteomes" id="UP000694386">
    <property type="component" value="Unplaced"/>
</dbReference>
<keyword evidence="16" id="KW-1185">Reference proteome</keyword>
<keyword evidence="2" id="KW-0217">Developmental protein</keyword>
<evidence type="ECO:0000256" key="12">
    <source>
        <dbReference type="SAM" id="MobiDB-lite"/>
    </source>
</evidence>
<keyword evidence="9 10" id="KW-0539">Nucleus</keyword>
<evidence type="ECO:0000256" key="3">
    <source>
        <dbReference type="ARBA" id="ARBA00022499"/>
    </source>
</evidence>
<organism evidence="14 15">
    <name type="scientific">Cricetulus griseus</name>
    <name type="common">Chinese hamster</name>
    <name type="synonym">Cricetulus barabensis griseus</name>
    <dbReference type="NCBI Taxonomy" id="10029"/>
    <lineage>
        <taxon>Eukaryota</taxon>
        <taxon>Metazoa</taxon>
        <taxon>Chordata</taxon>
        <taxon>Craniata</taxon>
        <taxon>Vertebrata</taxon>
        <taxon>Euteleostomi</taxon>
        <taxon>Mammalia</taxon>
        <taxon>Eutheria</taxon>
        <taxon>Euarchontoglires</taxon>
        <taxon>Glires</taxon>
        <taxon>Rodentia</taxon>
        <taxon>Myomorpha</taxon>
        <taxon>Muroidea</taxon>
        <taxon>Cricetidae</taxon>
        <taxon>Cricetinae</taxon>
        <taxon>Cricetulus</taxon>
    </lineage>
</organism>
<dbReference type="GO" id="GO:0007417">
    <property type="term" value="P:central nervous system development"/>
    <property type="evidence" value="ECO:0007669"/>
    <property type="project" value="TreeGrafter"/>
</dbReference>
<dbReference type="RefSeq" id="XP_035298160.1">
    <property type="nucleotide sequence ID" value="XM_035442269.1"/>
</dbReference>
<evidence type="ECO:0000256" key="9">
    <source>
        <dbReference type="ARBA" id="ARBA00023242"/>
    </source>
</evidence>
<keyword evidence="6 10" id="KW-0238">DNA-binding</keyword>
<keyword evidence="7" id="KW-0010">Activator</keyword>
<gene>
    <name evidence="14 17" type="primary">Sox6</name>
</gene>
<dbReference type="RefSeq" id="XP_035313245.1">
    <property type="nucleotide sequence ID" value="XM_035457354.1"/>
</dbReference>
<keyword evidence="4" id="KW-0221">Differentiation</keyword>
<dbReference type="GO" id="GO:0000978">
    <property type="term" value="F:RNA polymerase II cis-regulatory region sequence-specific DNA binding"/>
    <property type="evidence" value="ECO:0007669"/>
    <property type="project" value="TreeGrafter"/>
</dbReference>
<protein>
    <submittedName>
        <fullName evidence="14">SRY (sex determining region Y)-box 6</fullName>
    </submittedName>
    <submittedName>
        <fullName evidence="17">Transcription factor SOX-6 isoform X2</fullName>
    </submittedName>
</protein>
<feature type="compositionally biased region" description="Basic and acidic residues" evidence="12">
    <location>
        <begin position="25"/>
        <end position="34"/>
    </location>
</feature>
<accession>A0A8C2M395</accession>
<dbReference type="GO" id="GO:0032332">
    <property type="term" value="P:positive regulation of chondrocyte differentiation"/>
    <property type="evidence" value="ECO:0007669"/>
    <property type="project" value="TreeGrafter"/>
</dbReference>
<feature type="region of interest" description="Disordered" evidence="12">
    <location>
        <begin position="341"/>
        <end position="430"/>
    </location>
</feature>
<evidence type="ECO:0000256" key="5">
    <source>
        <dbReference type="ARBA" id="ARBA00023015"/>
    </source>
</evidence>
<reference evidence="16" key="2">
    <citation type="journal article" date="2020" name="Biotechnol. Bioeng.">
        <title>Chromosome-scale scaffolds for the Chinese hamster reference genome assembly to facilitate the study of the CHO epigenome.</title>
        <authorList>
            <person name="Hilliard W."/>
            <person name="MacDonald M."/>
            <person name="Lee K.H."/>
        </authorList>
    </citation>
    <scope>NUCLEOTIDE SEQUENCE [LARGE SCALE GENOMIC DNA]</scope>
    <source>
        <strain evidence="16">17A/GY</strain>
    </source>
</reference>
<dbReference type="GO" id="GO:0000981">
    <property type="term" value="F:DNA-binding transcription factor activity, RNA polymerase II-specific"/>
    <property type="evidence" value="ECO:0007669"/>
    <property type="project" value="TreeGrafter"/>
</dbReference>
<feature type="coiled-coil region" evidence="11">
    <location>
        <begin position="184"/>
        <end position="257"/>
    </location>
</feature>
<feature type="region of interest" description="Disordered" evidence="12">
    <location>
        <begin position="712"/>
        <end position="732"/>
    </location>
</feature>
<comment type="subcellular location">
    <subcellularLocation>
        <location evidence="1">Nucleus</location>
    </subcellularLocation>
</comment>
<feature type="compositionally biased region" description="Polar residues" evidence="12">
    <location>
        <begin position="1"/>
        <end position="10"/>
    </location>
</feature>
<dbReference type="Pfam" id="PF00505">
    <property type="entry name" value="HMG_box"/>
    <property type="match status" value="1"/>
</dbReference>
<name>A0A8C2M395_CRIGR</name>
<reference evidence="17" key="3">
    <citation type="submission" date="2025-04" db="UniProtKB">
        <authorList>
            <consortium name="RefSeq"/>
        </authorList>
    </citation>
    <scope>IDENTIFICATION</scope>
    <source>
        <strain evidence="17">17A/GY</strain>
        <tissue evidence="17">Liver</tissue>
    </source>
</reference>
<dbReference type="GeneTree" id="ENSGT00940000156433"/>
<reference evidence="16" key="1">
    <citation type="journal article" date="2018" name="Biotechnol. Bioeng.">
        <title>A reference genome of the Chinese hamster based on a hybrid assembly strategy.</title>
        <authorList>
            <person name="Rupp O."/>
            <person name="MacDonald M.L."/>
            <person name="Li S."/>
            <person name="Dhiman H."/>
            <person name="Polson S."/>
            <person name="Griep S."/>
            <person name="Heffner K."/>
            <person name="Hernandez I."/>
            <person name="Brinkrolf K."/>
            <person name="Jadhav V."/>
            <person name="Samoudi M."/>
            <person name="Hao H."/>
            <person name="Kingham B."/>
            <person name="Goesmann A."/>
            <person name="Betenbaugh M.J."/>
            <person name="Lewis N.E."/>
            <person name="Borth N."/>
            <person name="Lee K.H."/>
        </authorList>
    </citation>
    <scope>NUCLEOTIDE SEQUENCE [LARGE SCALE GENOMIC DNA]</scope>
    <source>
        <strain evidence="16">17A/GY</strain>
    </source>
</reference>
<dbReference type="SUPFAM" id="SSF47095">
    <property type="entry name" value="HMG-box"/>
    <property type="match status" value="1"/>
</dbReference>
<feature type="domain" description="HMG box" evidence="13">
    <location>
        <begin position="580"/>
        <end position="648"/>
    </location>
</feature>
<evidence type="ECO:0000256" key="7">
    <source>
        <dbReference type="ARBA" id="ARBA00023159"/>
    </source>
</evidence>
<evidence type="ECO:0000313" key="14">
    <source>
        <dbReference type="Ensembl" id="ENSCGRP00001010118.1"/>
    </source>
</evidence>
<dbReference type="GeneID" id="100755098"/>
<dbReference type="Gene3D" id="1.10.30.10">
    <property type="entry name" value="High mobility group box domain"/>
    <property type="match status" value="1"/>
</dbReference>
<dbReference type="PANTHER" id="PTHR45789:SF1">
    <property type="entry name" value="TRANSCRIPTION FACTOR SOX-6"/>
    <property type="match status" value="1"/>
</dbReference>
<reference evidence="14" key="4">
    <citation type="submission" date="2025-05" db="UniProtKB">
        <authorList>
            <consortium name="Ensembl"/>
        </authorList>
    </citation>
    <scope>IDENTIFICATION</scope>
</reference>
<keyword evidence="3" id="KW-1017">Isopeptide bond</keyword>
<dbReference type="GO" id="GO:0045165">
    <property type="term" value="P:cell fate commitment"/>
    <property type="evidence" value="ECO:0007669"/>
    <property type="project" value="TreeGrafter"/>
</dbReference>
<evidence type="ECO:0000256" key="2">
    <source>
        <dbReference type="ARBA" id="ARBA00022473"/>
    </source>
</evidence>
<dbReference type="InterPro" id="IPR051356">
    <property type="entry name" value="SOX/SOX-like_TF"/>
</dbReference>
<feature type="region of interest" description="Disordered" evidence="12">
    <location>
        <begin position="746"/>
        <end position="787"/>
    </location>
</feature>
<feature type="compositionally biased region" description="Acidic residues" evidence="12">
    <location>
        <begin position="755"/>
        <end position="768"/>
    </location>
</feature>
<sequence>MSSKQATSPFACTADGEETMTQDLTSREKEESSDQHVASHLPLHPIMHNKPHSEELPTLVSTIQQDADWDSVLSSQQRMESENNKLCSLYSFRNTSTSPHKPDEGSREREIMNSVTFGTPERRKGSLADVVDTLKQKKLEEMTRSEQEDSSCMEKLLSKDWKEKMERLNTSELLGEIKGTPESLAEKERQLSTMITQLISLREQLLAAHDEQKKLAASQIEKQRQQMDLARQQQEQIARQQQQLLQQQHKINLLQQQIQQVQGHMPPLMIPIFPHDQRTLAAAAAAQQGFLFPPGITYKPGDNYPVQFIPSTMAAAAASGLSPLQLQQLYAAQLASMQVSPGAKMPSTPQPPNTAGAVSPTGIKNEKRGTSPVTQVKDETTAQPLNLSSRPKTAEPVKSPTSPTQSLFPASKTSPINLPNKSSIPSPIGGSLGRGSSLDILSSLNSPALFGDQDTVMKAIQEARKMREQIQREQQQQPHGVDGKLSSMNNMGLSNCRNEKERTRFENLGPQLTGKSGEDGKLGPGVIDLTRPEDAEGSKAMNGSAAKLQQYYCWPTGGATVAEARVYRDARGRASSEPHIKRPMNAFMVWAKDERRKILQAFPDMHNSNISKILGSRWKSMSNQEKQPYYEEQARLSKIHLEKYPNYKYKPRPKRTCIVDGKKLRIGEYKQLMRSRRQEMRQFFTVGQQPQIPITTGTGVVYPGAITMATTTPSPQMTSDCSSTSASPEPSLPVIQSTYGMKMDGASLAGNDMINGEDEMEAYDDYEDDPKSDYSSENEAPEPVSAN</sequence>
<dbReference type="PANTHER" id="PTHR45789">
    <property type="entry name" value="FI18025P1"/>
    <property type="match status" value="1"/>
</dbReference>
<evidence type="ECO:0000256" key="8">
    <source>
        <dbReference type="ARBA" id="ARBA00023163"/>
    </source>
</evidence>
<evidence type="ECO:0000256" key="10">
    <source>
        <dbReference type="PROSITE-ProRule" id="PRU00267"/>
    </source>
</evidence>
<feature type="DNA-binding region" description="HMG box" evidence="10">
    <location>
        <begin position="580"/>
        <end position="648"/>
    </location>
</feature>
<dbReference type="CTD" id="55553"/>
<evidence type="ECO:0000256" key="1">
    <source>
        <dbReference type="ARBA" id="ARBA00004123"/>
    </source>
</evidence>
<dbReference type="CDD" id="cd22042">
    <property type="entry name" value="HMG-box_EGL13-like"/>
    <property type="match status" value="1"/>
</dbReference>
<dbReference type="InterPro" id="IPR036910">
    <property type="entry name" value="HMG_box_dom_sf"/>
</dbReference>
<dbReference type="FunFam" id="1.10.30.10:FF:000003">
    <property type="entry name" value="Putative transcription factor SOX-6"/>
    <property type="match status" value="1"/>
</dbReference>
<feature type="compositionally biased region" description="Polar residues" evidence="12">
    <location>
        <begin position="399"/>
        <end position="421"/>
    </location>
</feature>
<dbReference type="GO" id="GO:0005634">
    <property type="term" value="C:nucleus"/>
    <property type="evidence" value="ECO:0007669"/>
    <property type="project" value="UniProtKB-SubCell"/>
</dbReference>
<proteinExistence type="predicted"/>
<evidence type="ECO:0000256" key="11">
    <source>
        <dbReference type="SAM" id="Coils"/>
    </source>
</evidence>
<keyword evidence="8" id="KW-0804">Transcription</keyword>
<dbReference type="InterPro" id="IPR009071">
    <property type="entry name" value="HMG_box_dom"/>
</dbReference>
<dbReference type="Ensembl" id="ENSCGRT00001014339.1">
    <property type="protein sequence ID" value="ENSCGRP00001010118.1"/>
    <property type="gene ID" value="ENSCGRG00001012054.1"/>
</dbReference>
<dbReference type="Proteomes" id="UP001108280">
    <property type="component" value="Chromosome 3"/>
</dbReference>
<dbReference type="PROSITE" id="PS50118">
    <property type="entry name" value="HMG_BOX_2"/>
    <property type="match status" value="1"/>
</dbReference>
<keyword evidence="5" id="KW-0805">Transcription regulation</keyword>
<evidence type="ECO:0000313" key="16">
    <source>
        <dbReference type="Proteomes" id="UP001108280"/>
    </source>
</evidence>
<dbReference type="SMART" id="SM00398">
    <property type="entry name" value="HMG"/>
    <property type="match status" value="1"/>
</dbReference>
<evidence type="ECO:0000313" key="17">
    <source>
        <dbReference type="RefSeq" id="XP_035298160.1"/>
    </source>
</evidence>
<evidence type="ECO:0000256" key="4">
    <source>
        <dbReference type="ARBA" id="ARBA00022782"/>
    </source>
</evidence>
<evidence type="ECO:0000256" key="6">
    <source>
        <dbReference type="ARBA" id="ARBA00023125"/>
    </source>
</evidence>
<evidence type="ECO:0000313" key="15">
    <source>
        <dbReference type="Proteomes" id="UP000694386"/>
    </source>
</evidence>
<dbReference type="AlphaFoldDB" id="A0A8C2M395"/>